<comment type="catalytic activity">
    <reaction evidence="5">
        <text>GDP-alpha-D-mannose = GDP-4-dehydro-alpha-D-rhamnose + H2O</text>
        <dbReference type="Rhea" id="RHEA:23820"/>
        <dbReference type="ChEBI" id="CHEBI:15377"/>
        <dbReference type="ChEBI" id="CHEBI:57527"/>
        <dbReference type="ChEBI" id="CHEBI:57964"/>
        <dbReference type="EC" id="4.2.1.47"/>
    </reaction>
</comment>
<comment type="caution">
    <text evidence="7">The sequence shown here is derived from an EMBL/GenBank/DDBJ whole genome shotgun (WGS) entry which is preliminary data.</text>
</comment>
<comment type="similarity">
    <text evidence="2 5">Belongs to the NAD(P)-dependent epimerase/dehydratase family. GDP-mannose 4,6-dehydratase subfamily.</text>
</comment>
<protein>
    <recommendedName>
        <fullName evidence="3 5">GDP-mannose 4,6-dehydratase</fullName>
        <ecNumber evidence="3 5">4.2.1.47</ecNumber>
    </recommendedName>
    <alternativeName>
        <fullName evidence="5">GDP-D-mannose dehydratase</fullName>
    </alternativeName>
</protein>
<dbReference type="EMBL" id="JBHULN010000006">
    <property type="protein sequence ID" value="MFD2571256.1"/>
    <property type="molecule type" value="Genomic_DNA"/>
</dbReference>
<evidence type="ECO:0000313" key="7">
    <source>
        <dbReference type="EMBL" id="MFD2571256.1"/>
    </source>
</evidence>
<dbReference type="CDD" id="cd05260">
    <property type="entry name" value="GDP_MD_SDR_e"/>
    <property type="match status" value="1"/>
</dbReference>
<organism evidence="7 8">
    <name type="scientific">Spirosoma soli</name>
    <dbReference type="NCBI Taxonomy" id="1770529"/>
    <lineage>
        <taxon>Bacteria</taxon>
        <taxon>Pseudomonadati</taxon>
        <taxon>Bacteroidota</taxon>
        <taxon>Cytophagia</taxon>
        <taxon>Cytophagales</taxon>
        <taxon>Cytophagaceae</taxon>
        <taxon>Spirosoma</taxon>
    </lineage>
</organism>
<evidence type="ECO:0000256" key="3">
    <source>
        <dbReference type="ARBA" id="ARBA00011989"/>
    </source>
</evidence>
<dbReference type="Gene3D" id="3.40.50.720">
    <property type="entry name" value="NAD(P)-binding Rossmann-like Domain"/>
    <property type="match status" value="1"/>
</dbReference>
<dbReference type="Pfam" id="PF16363">
    <property type="entry name" value="GDP_Man_Dehyd"/>
    <property type="match status" value="1"/>
</dbReference>
<dbReference type="InterPro" id="IPR016040">
    <property type="entry name" value="NAD(P)-bd_dom"/>
</dbReference>
<evidence type="ECO:0000256" key="2">
    <source>
        <dbReference type="ARBA" id="ARBA00009263"/>
    </source>
</evidence>
<evidence type="ECO:0000256" key="4">
    <source>
        <dbReference type="ARBA" id="ARBA00023239"/>
    </source>
</evidence>
<dbReference type="HAMAP" id="MF_00955">
    <property type="entry name" value="GDP_Man_dehydratase"/>
    <property type="match status" value="1"/>
</dbReference>
<dbReference type="GO" id="GO:0008446">
    <property type="term" value="F:GDP-mannose 4,6-dehydratase activity"/>
    <property type="evidence" value="ECO:0007669"/>
    <property type="project" value="UniProtKB-EC"/>
</dbReference>
<sequence length="329" mass="36773">MKTALICGISGQDGAYLARLLLDKGYQVYGGSRDAQMASFTNLARLSIRQDVKLVSVSINDFRSVLQTLLKVKPDEVYNLAGQSSVGLSFEQPVETLESISVGTLNLLEAIRFSNLPIKFYNAGSSECFGDTGREAADEMTPFRPRSPYGVAKAAAFWQVANYREAYQLHASTGILFNHESPLRPERFVTQKIVVSACRIANGSAETLTLGNIDIARDWGWAPDYIEAMWLMLQQPKPDDYVIATGQTRKLRDFIQIVFETVGLHWEDHIIIDPSLFRPTDIAEGYANPSKARKQLSWQAHYKMAEVAKLMVEERIQTEGRRAAQIVTS</sequence>
<evidence type="ECO:0000259" key="6">
    <source>
        <dbReference type="Pfam" id="PF16363"/>
    </source>
</evidence>
<dbReference type="Proteomes" id="UP001597469">
    <property type="component" value="Unassembled WGS sequence"/>
</dbReference>
<name>A0ABW5M4L2_9BACT</name>
<comment type="cofactor">
    <cofactor evidence="1 5">
        <name>NADP(+)</name>
        <dbReference type="ChEBI" id="CHEBI:58349"/>
    </cofactor>
</comment>
<evidence type="ECO:0000313" key="8">
    <source>
        <dbReference type="Proteomes" id="UP001597469"/>
    </source>
</evidence>
<keyword evidence="4 5" id="KW-0456">Lyase</keyword>
<dbReference type="SUPFAM" id="SSF51735">
    <property type="entry name" value="NAD(P)-binding Rossmann-fold domains"/>
    <property type="match status" value="1"/>
</dbReference>
<dbReference type="PANTHER" id="PTHR43715">
    <property type="entry name" value="GDP-MANNOSE 4,6-DEHYDRATASE"/>
    <property type="match status" value="1"/>
</dbReference>
<proteinExistence type="inferred from homology"/>
<evidence type="ECO:0000256" key="5">
    <source>
        <dbReference type="HAMAP-Rule" id="MF_00955"/>
    </source>
</evidence>
<dbReference type="Gene3D" id="3.90.25.10">
    <property type="entry name" value="UDP-galactose 4-epimerase, domain 1"/>
    <property type="match status" value="1"/>
</dbReference>
<dbReference type="EC" id="4.2.1.47" evidence="3 5"/>
<keyword evidence="8" id="KW-1185">Reference proteome</keyword>
<evidence type="ECO:0000256" key="1">
    <source>
        <dbReference type="ARBA" id="ARBA00001937"/>
    </source>
</evidence>
<feature type="domain" description="NAD(P)-binding" evidence="6">
    <location>
        <begin position="5"/>
        <end position="311"/>
    </location>
</feature>
<gene>
    <name evidence="5" type="primary">gmd</name>
    <name evidence="7" type="ORF">ACFSUS_11475</name>
</gene>
<accession>A0ABW5M4L2</accession>
<dbReference type="PANTHER" id="PTHR43715:SF1">
    <property type="entry name" value="GDP-MANNOSE 4,6 DEHYDRATASE"/>
    <property type="match status" value="1"/>
</dbReference>
<dbReference type="InterPro" id="IPR006368">
    <property type="entry name" value="GDP_Man_deHydtase"/>
</dbReference>
<dbReference type="InterPro" id="IPR036291">
    <property type="entry name" value="NAD(P)-bd_dom_sf"/>
</dbReference>
<dbReference type="RefSeq" id="WP_381522634.1">
    <property type="nucleotide sequence ID" value="NZ_JBHULN010000006.1"/>
</dbReference>
<reference evidence="8" key="1">
    <citation type="journal article" date="2019" name="Int. J. Syst. Evol. Microbiol.">
        <title>The Global Catalogue of Microorganisms (GCM) 10K type strain sequencing project: providing services to taxonomists for standard genome sequencing and annotation.</title>
        <authorList>
            <consortium name="The Broad Institute Genomics Platform"/>
            <consortium name="The Broad Institute Genome Sequencing Center for Infectious Disease"/>
            <person name="Wu L."/>
            <person name="Ma J."/>
        </authorList>
    </citation>
    <scope>NUCLEOTIDE SEQUENCE [LARGE SCALE GENOMIC DNA]</scope>
    <source>
        <strain evidence="8">KCTC 42805</strain>
    </source>
</reference>
<keyword evidence="5" id="KW-0521">NADP</keyword>
<comment type="caution">
    <text evidence="5">Lacks conserved residue(s) required for the propagation of feature annotation.</text>
</comment>
<comment type="function">
    <text evidence="5">Catalyzes the conversion of GDP-D-mannose to GDP-4-dehydro-6-deoxy-D-mannose.</text>
</comment>